<dbReference type="InterPro" id="IPR041657">
    <property type="entry name" value="HTH_17"/>
</dbReference>
<sequence>MQTADPARFVVRFPDVARELGVSPTTLRQICRDGKGPPLLRLSQRCFGVRRGELDAWIESRKVGSP</sequence>
<accession>A0ABQ4TFF9</accession>
<proteinExistence type="predicted"/>
<name>A0ABQ4TFF9_METOR</name>
<evidence type="ECO:0000259" key="1">
    <source>
        <dbReference type="Pfam" id="PF12728"/>
    </source>
</evidence>
<dbReference type="Proteomes" id="UP001055156">
    <property type="component" value="Unassembled WGS sequence"/>
</dbReference>
<keyword evidence="3" id="KW-1185">Reference proteome</keyword>
<gene>
    <name evidence="2" type="ORF">LKMONMHP_4675</name>
</gene>
<feature type="domain" description="Helix-turn-helix" evidence="1">
    <location>
        <begin position="14"/>
        <end position="61"/>
    </location>
</feature>
<reference evidence="2" key="2">
    <citation type="submission" date="2021-08" db="EMBL/GenBank/DDBJ databases">
        <authorList>
            <person name="Tani A."/>
            <person name="Ola A."/>
            <person name="Ogura Y."/>
            <person name="Katsura K."/>
            <person name="Hayashi T."/>
        </authorList>
    </citation>
    <scope>NUCLEOTIDE SEQUENCE</scope>
    <source>
        <strain evidence="2">NBRC 15689</strain>
    </source>
</reference>
<reference evidence="2" key="1">
    <citation type="journal article" date="2021" name="Front. Microbiol.">
        <title>Comprehensive Comparative Genomics and Phenotyping of Methylobacterium Species.</title>
        <authorList>
            <person name="Alessa O."/>
            <person name="Ogura Y."/>
            <person name="Fujitani Y."/>
            <person name="Takami H."/>
            <person name="Hayashi T."/>
            <person name="Sahin N."/>
            <person name="Tani A."/>
        </authorList>
    </citation>
    <scope>NUCLEOTIDE SEQUENCE</scope>
    <source>
        <strain evidence="2">NBRC 15689</strain>
    </source>
</reference>
<dbReference type="EMBL" id="BPQV01000020">
    <property type="protein sequence ID" value="GJE29789.1"/>
    <property type="molecule type" value="Genomic_DNA"/>
</dbReference>
<comment type="caution">
    <text evidence="2">The sequence shown here is derived from an EMBL/GenBank/DDBJ whole genome shotgun (WGS) entry which is preliminary data.</text>
</comment>
<organism evidence="2 3">
    <name type="scientific">Methylobacterium organophilum</name>
    <dbReference type="NCBI Taxonomy" id="410"/>
    <lineage>
        <taxon>Bacteria</taxon>
        <taxon>Pseudomonadati</taxon>
        <taxon>Pseudomonadota</taxon>
        <taxon>Alphaproteobacteria</taxon>
        <taxon>Hyphomicrobiales</taxon>
        <taxon>Methylobacteriaceae</taxon>
        <taxon>Methylobacterium</taxon>
    </lineage>
</organism>
<evidence type="ECO:0000313" key="3">
    <source>
        <dbReference type="Proteomes" id="UP001055156"/>
    </source>
</evidence>
<protein>
    <recommendedName>
        <fullName evidence="1">Helix-turn-helix domain-containing protein</fullName>
    </recommendedName>
</protein>
<dbReference type="RefSeq" id="WP_373325088.1">
    <property type="nucleotide sequence ID" value="NZ_BPQV01000020.1"/>
</dbReference>
<evidence type="ECO:0000313" key="2">
    <source>
        <dbReference type="EMBL" id="GJE29789.1"/>
    </source>
</evidence>
<dbReference type="Pfam" id="PF12728">
    <property type="entry name" value="HTH_17"/>
    <property type="match status" value="1"/>
</dbReference>